<dbReference type="STRING" id="1151754.M9MD52"/>
<keyword evidence="5" id="KW-0396">Initiation factor</keyword>
<dbReference type="GO" id="GO:0003743">
    <property type="term" value="F:translation initiation factor activity"/>
    <property type="evidence" value="ECO:0007669"/>
    <property type="project" value="UniProtKB-KW"/>
</dbReference>
<gene>
    <name evidence="5" type="ORF">PANT_7d00045</name>
</gene>
<evidence type="ECO:0000256" key="4">
    <source>
        <dbReference type="RuleBase" id="RU000363"/>
    </source>
</evidence>
<organism evidence="5 6">
    <name type="scientific">Pseudozyma antarctica (strain T-34)</name>
    <name type="common">Yeast</name>
    <name type="synonym">Candida antarctica</name>
    <dbReference type="NCBI Taxonomy" id="1151754"/>
    <lineage>
        <taxon>Eukaryota</taxon>
        <taxon>Fungi</taxon>
        <taxon>Dikarya</taxon>
        <taxon>Basidiomycota</taxon>
        <taxon>Ustilaginomycotina</taxon>
        <taxon>Ustilaginomycetes</taxon>
        <taxon>Ustilaginales</taxon>
        <taxon>Ustilaginaceae</taxon>
        <taxon>Moesziomyces</taxon>
    </lineage>
</organism>
<evidence type="ECO:0000256" key="1">
    <source>
        <dbReference type="ARBA" id="ARBA00006484"/>
    </source>
</evidence>
<dbReference type="PANTHER" id="PTHR44169:SF6">
    <property type="entry name" value="NADPH-DEPENDENT 1-ACYLDIHYDROXYACETONE PHOSPHATE REDUCTASE"/>
    <property type="match status" value="1"/>
</dbReference>
<dbReference type="PROSITE" id="PS00061">
    <property type="entry name" value="ADH_SHORT"/>
    <property type="match status" value="1"/>
</dbReference>
<dbReference type="EMBL" id="DF196773">
    <property type="protein sequence ID" value="GAC72322.1"/>
    <property type="molecule type" value="Genomic_DNA"/>
</dbReference>
<dbReference type="Proteomes" id="UP000011976">
    <property type="component" value="Unassembled WGS sequence"/>
</dbReference>
<dbReference type="GO" id="GO:0005783">
    <property type="term" value="C:endoplasmic reticulum"/>
    <property type="evidence" value="ECO:0007669"/>
    <property type="project" value="TreeGrafter"/>
</dbReference>
<dbReference type="Pfam" id="PF00106">
    <property type="entry name" value="adh_short"/>
    <property type="match status" value="1"/>
</dbReference>
<reference evidence="6" key="1">
    <citation type="journal article" date="2013" name="Genome Announc.">
        <title>Genome sequence of the basidiomycetous yeast Pseudozyma antarctica T-34, a producer of the glycolipid biosurfactants mannosylerythritol lipids.</title>
        <authorList>
            <person name="Morita T."/>
            <person name="Koike H."/>
            <person name="Koyama Y."/>
            <person name="Hagiwara H."/>
            <person name="Ito E."/>
            <person name="Fukuoka T."/>
            <person name="Imura T."/>
            <person name="Machida M."/>
            <person name="Kitamoto D."/>
        </authorList>
    </citation>
    <scope>NUCLEOTIDE SEQUENCE [LARGE SCALE GENOMIC DNA]</scope>
    <source>
        <strain evidence="6">T-34</strain>
    </source>
</reference>
<dbReference type="InterPro" id="IPR020904">
    <property type="entry name" value="Sc_DH/Rdtase_CS"/>
</dbReference>
<dbReference type="GO" id="GO:0006654">
    <property type="term" value="P:phosphatidic acid biosynthetic process"/>
    <property type="evidence" value="ECO:0007669"/>
    <property type="project" value="TreeGrafter"/>
</dbReference>
<evidence type="ECO:0000313" key="5">
    <source>
        <dbReference type="EMBL" id="GAC72322.1"/>
    </source>
</evidence>
<proteinExistence type="inferred from homology"/>
<dbReference type="GO" id="GO:0019433">
    <property type="term" value="P:triglyceride catabolic process"/>
    <property type="evidence" value="ECO:0007669"/>
    <property type="project" value="TreeGrafter"/>
</dbReference>
<dbReference type="SUPFAM" id="SSF51735">
    <property type="entry name" value="NAD(P)-binding Rossmann-fold domains"/>
    <property type="match status" value="1"/>
</dbReference>
<dbReference type="OrthoDB" id="2102561at2759"/>
<keyword evidence="3" id="KW-0560">Oxidoreductase</keyword>
<sequence length="307" mass="33385">MAELITANDPRKVVVITGCSSGLGRSMAIEFAAQPHYRVFATARNVEALRELPATIERVQLDVTDTQSIKAAFEDIRHCTKDRIDILINNAGVNLAVGPLIETPIDNIRKTFDANFFGLIAVTQAAVPSMIRRRSGVVVNIGSVAAIACMPFGAPYSASKSAVHALSDTLRLELAGFGIKVVVVAPGAIKSSIADNTQKNLPTAPRGSDPDDLGYLPADSLYKHVEDLVKFRAEFSQQGEPTPSETFARNVRKWVAASNPGAYLFTGKKSLTVWIAYYLPTKVKDWIVGRIFQIHRIGTNAHKNKNI</sequence>
<dbReference type="Gene3D" id="3.40.50.720">
    <property type="entry name" value="NAD(P)-binding Rossmann-like Domain"/>
    <property type="match status" value="1"/>
</dbReference>
<dbReference type="GO" id="GO:0000140">
    <property type="term" value="F:acylglycerone-phosphate reductase (NADP+) activity"/>
    <property type="evidence" value="ECO:0007669"/>
    <property type="project" value="TreeGrafter"/>
</dbReference>
<accession>M9MD52</accession>
<keyword evidence="5" id="KW-0648">Protein biosynthesis</keyword>
<dbReference type="InterPro" id="IPR036291">
    <property type="entry name" value="NAD(P)-bd_dom_sf"/>
</dbReference>
<protein>
    <submittedName>
        <fullName evidence="5">Translation initiation factor 3, subunit d</fullName>
    </submittedName>
</protein>
<keyword evidence="2" id="KW-0521">NADP</keyword>
<evidence type="ECO:0000256" key="3">
    <source>
        <dbReference type="ARBA" id="ARBA00023002"/>
    </source>
</evidence>
<dbReference type="GO" id="GO:0005811">
    <property type="term" value="C:lipid droplet"/>
    <property type="evidence" value="ECO:0007669"/>
    <property type="project" value="TreeGrafter"/>
</dbReference>
<dbReference type="GO" id="GO:0004806">
    <property type="term" value="F:triacylglycerol lipase activity"/>
    <property type="evidence" value="ECO:0007669"/>
    <property type="project" value="TreeGrafter"/>
</dbReference>
<dbReference type="AlphaFoldDB" id="M9MD52"/>
<name>M9MD52_PSEA3</name>
<evidence type="ECO:0000256" key="2">
    <source>
        <dbReference type="ARBA" id="ARBA00022857"/>
    </source>
</evidence>
<dbReference type="InterPro" id="IPR002347">
    <property type="entry name" value="SDR_fam"/>
</dbReference>
<dbReference type="FunFam" id="3.40.50.720:FF:000261">
    <property type="entry name" value="NADPH-dependent 1-acyldihydroxyacetone phosphate reductase"/>
    <property type="match status" value="1"/>
</dbReference>
<comment type="similarity">
    <text evidence="1 4">Belongs to the short-chain dehydrogenases/reductases (SDR) family.</text>
</comment>
<evidence type="ECO:0000313" key="6">
    <source>
        <dbReference type="Proteomes" id="UP000011976"/>
    </source>
</evidence>
<dbReference type="PRINTS" id="PR00080">
    <property type="entry name" value="SDRFAMILY"/>
</dbReference>
<dbReference type="PRINTS" id="PR00081">
    <property type="entry name" value="GDHRDH"/>
</dbReference>
<dbReference type="CDD" id="cd05374">
    <property type="entry name" value="17beta-HSD-like_SDR_c"/>
    <property type="match status" value="1"/>
</dbReference>
<dbReference type="PANTHER" id="PTHR44169">
    <property type="entry name" value="NADPH-DEPENDENT 1-ACYLDIHYDROXYACETONE PHOSPHATE REDUCTASE"/>
    <property type="match status" value="1"/>
</dbReference>